<organism evidence="3 4">
    <name type="scientific">Dactylonectria estremocensis</name>
    <dbReference type="NCBI Taxonomy" id="1079267"/>
    <lineage>
        <taxon>Eukaryota</taxon>
        <taxon>Fungi</taxon>
        <taxon>Dikarya</taxon>
        <taxon>Ascomycota</taxon>
        <taxon>Pezizomycotina</taxon>
        <taxon>Sordariomycetes</taxon>
        <taxon>Hypocreomycetidae</taxon>
        <taxon>Hypocreales</taxon>
        <taxon>Nectriaceae</taxon>
        <taxon>Dactylonectria</taxon>
    </lineage>
</organism>
<sequence length="345" mass="38138">MMLLARNLLVAFVTAFISLPLLPAHAAAISDHPRELSNEHLSNREASEFVSPVERAAVAASTYFDLKAPSHDLFRHKSLRDDTVQQGFAFDQKNRRLFVAQRRNGTPIKKGDLCITQLDFSGKYLRHMYLNGFGHGVAFGAQAVGSDTYLWTEVDSKSNGYGERLARFKFVNGKTLSRTSSALRKFNPISKSTSMIRVINPVDNTLVVRYTLSSAKRIAVYSLASATKGDFSKPIVDFKMPTWKGRSPVFQGYAAYGQYMYVLTGTAYDVNGGVVDSEVTSINLKTGQVHQGPVLTRAGESLSFREPEGMAVYATAAGEPRLFLGFTSSKAGDRRCNIFYKNELI</sequence>
<dbReference type="EMBL" id="JAGMUU010000035">
    <property type="protein sequence ID" value="KAH7116666.1"/>
    <property type="molecule type" value="Genomic_DNA"/>
</dbReference>
<dbReference type="OrthoDB" id="5055721at2759"/>
<keyword evidence="1" id="KW-0732">Signal</keyword>
<proteinExistence type="predicted"/>
<keyword evidence="4" id="KW-1185">Reference proteome</keyword>
<gene>
    <name evidence="3" type="ORF">B0J13DRAFT_571509</name>
</gene>
<dbReference type="Pfam" id="PF21311">
    <property type="entry name" value="Phage_RBD_prop"/>
    <property type="match status" value="1"/>
</dbReference>
<evidence type="ECO:0000259" key="2">
    <source>
        <dbReference type="Pfam" id="PF21311"/>
    </source>
</evidence>
<feature type="domain" description="P68 RBP/TagC-like beta-propeller" evidence="2">
    <location>
        <begin position="84"/>
        <end position="339"/>
    </location>
</feature>
<protein>
    <submittedName>
        <fullName evidence="3">FacC-like extracellular signaling protein</fullName>
    </submittedName>
</protein>
<reference evidence="3" key="1">
    <citation type="journal article" date="2021" name="Nat. Commun.">
        <title>Genetic determinants of endophytism in the Arabidopsis root mycobiome.</title>
        <authorList>
            <person name="Mesny F."/>
            <person name="Miyauchi S."/>
            <person name="Thiergart T."/>
            <person name="Pickel B."/>
            <person name="Atanasova L."/>
            <person name="Karlsson M."/>
            <person name="Huettel B."/>
            <person name="Barry K.W."/>
            <person name="Haridas S."/>
            <person name="Chen C."/>
            <person name="Bauer D."/>
            <person name="Andreopoulos W."/>
            <person name="Pangilinan J."/>
            <person name="LaButti K."/>
            <person name="Riley R."/>
            <person name="Lipzen A."/>
            <person name="Clum A."/>
            <person name="Drula E."/>
            <person name="Henrissat B."/>
            <person name="Kohler A."/>
            <person name="Grigoriev I.V."/>
            <person name="Martin F.M."/>
            <person name="Hacquard S."/>
        </authorList>
    </citation>
    <scope>NUCLEOTIDE SEQUENCE</scope>
    <source>
        <strain evidence="3">MPI-CAGE-AT-0021</strain>
    </source>
</reference>
<dbReference type="SUPFAM" id="SSF75011">
    <property type="entry name" value="3-carboxy-cis,cis-mucoante lactonizing enzyme"/>
    <property type="match status" value="1"/>
</dbReference>
<dbReference type="AlphaFoldDB" id="A0A9P9DD77"/>
<evidence type="ECO:0000313" key="4">
    <source>
        <dbReference type="Proteomes" id="UP000717696"/>
    </source>
</evidence>
<feature type="chain" id="PRO_5040407579" evidence="1">
    <location>
        <begin position="27"/>
        <end position="345"/>
    </location>
</feature>
<accession>A0A9P9DD77</accession>
<comment type="caution">
    <text evidence="3">The sequence shown here is derived from an EMBL/GenBank/DDBJ whole genome shotgun (WGS) entry which is preliminary data.</text>
</comment>
<evidence type="ECO:0000256" key="1">
    <source>
        <dbReference type="SAM" id="SignalP"/>
    </source>
</evidence>
<feature type="signal peptide" evidence="1">
    <location>
        <begin position="1"/>
        <end position="26"/>
    </location>
</feature>
<name>A0A9P9DD77_9HYPO</name>
<dbReference type="InterPro" id="IPR048799">
    <property type="entry name" value="P68_RBP_TagC-like_beta-prop"/>
</dbReference>
<evidence type="ECO:0000313" key="3">
    <source>
        <dbReference type="EMBL" id="KAH7116666.1"/>
    </source>
</evidence>
<dbReference type="Proteomes" id="UP000717696">
    <property type="component" value="Unassembled WGS sequence"/>
</dbReference>